<dbReference type="EMBL" id="JAHRWL010000002">
    <property type="protein sequence ID" value="MBV2360443.1"/>
    <property type="molecule type" value="Genomic_DNA"/>
</dbReference>
<name>A0ABS6N8U9_9RHOB</name>
<proteinExistence type="predicted"/>
<dbReference type="Proteomes" id="UP001166293">
    <property type="component" value="Unassembled WGS sequence"/>
</dbReference>
<feature type="domain" description="Diphthamide synthase" evidence="1">
    <location>
        <begin position="9"/>
        <end position="204"/>
    </location>
</feature>
<accession>A0ABS6N8U9</accession>
<sequence>MAAVTAPRAALSWSSGKDCAWALHVCRRDGLADVALLLTTVNAEFDRVAMHGTRRTILEAQARAADLPLMAVDLPWPCSNADYEARMHGACQALLSRGITHIVFGDLFLEDVRAYREAQLEGTGLTPLFPLWGQPTDALAEAMMGAGLKARVVTCDPAKVPADAAGRVWDKALLDALPPGVDPCGENGEFHTGVWDGPMFRHPIAHHMGETVTRDGFVYADMIPA</sequence>
<gene>
    <name evidence="2" type="ORF">KUH32_11710</name>
</gene>
<keyword evidence="3" id="KW-1185">Reference proteome</keyword>
<dbReference type="InterPro" id="IPR002761">
    <property type="entry name" value="Diphthami_syn_dom"/>
</dbReference>
<dbReference type="Pfam" id="PF01902">
    <property type="entry name" value="Diphthami_syn_2"/>
    <property type="match status" value="1"/>
</dbReference>
<dbReference type="GO" id="GO:0016787">
    <property type="term" value="F:hydrolase activity"/>
    <property type="evidence" value="ECO:0007669"/>
    <property type="project" value="UniProtKB-KW"/>
</dbReference>
<evidence type="ECO:0000259" key="1">
    <source>
        <dbReference type="Pfam" id="PF01902"/>
    </source>
</evidence>
<evidence type="ECO:0000313" key="3">
    <source>
        <dbReference type="Proteomes" id="UP001166293"/>
    </source>
</evidence>
<organism evidence="2 3">
    <name type="scientific">Thalassococcus arenae</name>
    <dbReference type="NCBI Taxonomy" id="2851652"/>
    <lineage>
        <taxon>Bacteria</taxon>
        <taxon>Pseudomonadati</taxon>
        <taxon>Pseudomonadota</taxon>
        <taxon>Alphaproteobacteria</taxon>
        <taxon>Rhodobacterales</taxon>
        <taxon>Roseobacteraceae</taxon>
        <taxon>Thalassococcus</taxon>
    </lineage>
</organism>
<evidence type="ECO:0000313" key="2">
    <source>
        <dbReference type="EMBL" id="MBV2360443.1"/>
    </source>
</evidence>
<keyword evidence="2" id="KW-0378">Hydrolase</keyword>
<comment type="caution">
    <text evidence="2">The sequence shown here is derived from an EMBL/GenBank/DDBJ whole genome shotgun (WGS) entry which is preliminary data.</text>
</comment>
<reference evidence="2" key="1">
    <citation type="submission" date="2021-06" db="EMBL/GenBank/DDBJ databases">
        <title>Thalassococcus sp. CAU 1522 isolated from sea sand, Republic of Korea.</title>
        <authorList>
            <person name="Kim W."/>
        </authorList>
    </citation>
    <scope>NUCLEOTIDE SEQUENCE</scope>
    <source>
        <strain evidence="2">CAU 1522</strain>
    </source>
</reference>
<protein>
    <submittedName>
        <fullName evidence="2">Adenine nucleotide alpha hydrolase</fullName>
    </submittedName>
</protein>